<evidence type="ECO:0000256" key="1">
    <source>
        <dbReference type="SAM" id="MobiDB-lite"/>
    </source>
</evidence>
<dbReference type="Pfam" id="PF08246">
    <property type="entry name" value="Inhibitor_I29"/>
    <property type="match status" value="2"/>
</dbReference>
<dbReference type="Gene3D" id="1.10.287.2250">
    <property type="match status" value="2"/>
</dbReference>
<name>I3RZU2_LOTJA</name>
<feature type="region of interest" description="Disordered" evidence="1">
    <location>
        <begin position="151"/>
        <end position="177"/>
    </location>
</feature>
<feature type="compositionally biased region" description="Basic and acidic residues" evidence="1">
    <location>
        <begin position="156"/>
        <end position="167"/>
    </location>
</feature>
<dbReference type="SMART" id="SM00848">
    <property type="entry name" value="Inhibitor_I29"/>
    <property type="match status" value="2"/>
</dbReference>
<dbReference type="InterPro" id="IPR038765">
    <property type="entry name" value="Papain-like_cys_pep_sf"/>
</dbReference>
<dbReference type="AlphaFoldDB" id="I3RZU2"/>
<reference evidence="3" key="1">
    <citation type="submission" date="2012-05" db="EMBL/GenBank/DDBJ databases">
        <authorList>
            <person name="Krishnakumar V."/>
            <person name="Cheung F."/>
            <person name="Xiao Y."/>
            <person name="Chan A."/>
            <person name="Moskal W.A."/>
            <person name="Town C.D."/>
        </authorList>
    </citation>
    <scope>NUCLEOTIDE SEQUENCE</scope>
</reference>
<dbReference type="SUPFAM" id="SSF54001">
    <property type="entry name" value="Cysteine proteinases"/>
    <property type="match status" value="2"/>
</dbReference>
<dbReference type="EMBL" id="BT133739">
    <property type="protein sequence ID" value="AFK33534.1"/>
    <property type="molecule type" value="mRNA"/>
</dbReference>
<dbReference type="InterPro" id="IPR013201">
    <property type="entry name" value="Prot_inhib_I29"/>
</dbReference>
<feature type="domain" description="Cathepsin propeptide inhibitor" evidence="2">
    <location>
        <begin position="95"/>
        <end position="143"/>
    </location>
</feature>
<proteinExistence type="evidence at transcript level"/>
<feature type="domain" description="Cathepsin propeptide inhibitor" evidence="2">
    <location>
        <begin position="187"/>
        <end position="246"/>
    </location>
</feature>
<accession>I3RZU2</accession>
<evidence type="ECO:0000313" key="3">
    <source>
        <dbReference type="EMBL" id="AFK33534.1"/>
    </source>
</evidence>
<evidence type="ECO:0000259" key="2">
    <source>
        <dbReference type="SMART" id="SM00848"/>
    </source>
</evidence>
<protein>
    <recommendedName>
        <fullName evidence="2">Cathepsin propeptide inhibitor domain-containing protein</fullName>
    </recommendedName>
</protein>
<organism evidence="3">
    <name type="scientific">Lotus japonicus</name>
    <name type="common">Lotus corniculatus var. japonicus</name>
    <dbReference type="NCBI Taxonomy" id="34305"/>
    <lineage>
        <taxon>Eukaryota</taxon>
        <taxon>Viridiplantae</taxon>
        <taxon>Streptophyta</taxon>
        <taxon>Embryophyta</taxon>
        <taxon>Tracheophyta</taxon>
        <taxon>Spermatophyta</taxon>
        <taxon>Magnoliopsida</taxon>
        <taxon>eudicotyledons</taxon>
        <taxon>Gunneridae</taxon>
        <taxon>Pentapetalae</taxon>
        <taxon>rosids</taxon>
        <taxon>fabids</taxon>
        <taxon>Fabales</taxon>
        <taxon>Fabaceae</taxon>
        <taxon>Papilionoideae</taxon>
        <taxon>50 kb inversion clade</taxon>
        <taxon>NPAAA clade</taxon>
        <taxon>Hologalegina</taxon>
        <taxon>robinioid clade</taxon>
        <taxon>Loteae</taxon>
        <taxon>Lotus</taxon>
    </lineage>
</organism>
<sequence length="261" mass="30470">MPTATALTLALRHVNRRLPMPSLRGVRVYSSVGANPTHASSFCFTRGRLFPSSTGAIYFNSFDFAPPPNHEPQPQDERLNLDRYRNSETKVRDLFESWCRKYHKTYSSEEQKLFRFNAFKKTLEGATYENQLTIYADITSEEWEEMNLLSPSYSPDSDRLRSSEVENRNPNPDGSYFHSETEARELFEIWCKQYHKTYNSEEEKLYRFGVFKKTHELCVRGNQKHADPLYRSLGTNGFGDLTMDEKMEVFGAGPWKPLEHY</sequence>